<evidence type="ECO:0000313" key="2">
    <source>
        <dbReference type="Proteomes" id="UP000467841"/>
    </source>
</evidence>
<keyword evidence="2" id="KW-1185">Reference proteome</keyword>
<dbReference type="AlphaFoldDB" id="A0A6D2J428"/>
<dbReference type="Proteomes" id="UP000467841">
    <property type="component" value="Unassembled WGS sequence"/>
</dbReference>
<name>A0A6D2J428_9BRAS</name>
<protein>
    <submittedName>
        <fullName evidence="1">Uncharacterized protein</fullName>
    </submittedName>
</protein>
<organism evidence="1 2">
    <name type="scientific">Microthlaspi erraticum</name>
    <dbReference type="NCBI Taxonomy" id="1685480"/>
    <lineage>
        <taxon>Eukaryota</taxon>
        <taxon>Viridiplantae</taxon>
        <taxon>Streptophyta</taxon>
        <taxon>Embryophyta</taxon>
        <taxon>Tracheophyta</taxon>
        <taxon>Spermatophyta</taxon>
        <taxon>Magnoliopsida</taxon>
        <taxon>eudicotyledons</taxon>
        <taxon>Gunneridae</taxon>
        <taxon>Pentapetalae</taxon>
        <taxon>rosids</taxon>
        <taxon>malvids</taxon>
        <taxon>Brassicales</taxon>
        <taxon>Brassicaceae</taxon>
        <taxon>Coluteocarpeae</taxon>
        <taxon>Microthlaspi</taxon>
    </lineage>
</organism>
<comment type="caution">
    <text evidence="1">The sequence shown here is derived from an EMBL/GenBank/DDBJ whole genome shotgun (WGS) entry which is preliminary data.</text>
</comment>
<accession>A0A6D2J428</accession>
<gene>
    <name evidence="1" type="ORF">MERR_LOCUS21060</name>
</gene>
<evidence type="ECO:0000313" key="1">
    <source>
        <dbReference type="EMBL" id="CAA7033825.1"/>
    </source>
</evidence>
<reference evidence="1" key="1">
    <citation type="submission" date="2020-01" db="EMBL/GenBank/DDBJ databases">
        <authorList>
            <person name="Mishra B."/>
        </authorList>
    </citation>
    <scope>NUCLEOTIDE SEQUENCE [LARGE SCALE GENOMIC DNA]</scope>
</reference>
<sequence length="107" mass="11497">MASLASEFGSIWPDLGVSEANGTGSSRSSVLLGSSLLAAILRYDRELFCPSRFYRGVFQSLASGTTAPGRIRLSGRVMKVWLLSCEVVCVFVTEVYATVGWPRASSV</sequence>
<dbReference type="EMBL" id="CACVBM020001139">
    <property type="protein sequence ID" value="CAA7033825.1"/>
    <property type="molecule type" value="Genomic_DNA"/>
</dbReference>
<proteinExistence type="predicted"/>